<dbReference type="AlphaFoldDB" id="A0A6H0SED2"/>
<dbReference type="Proteomes" id="UP000501849">
    <property type="component" value="Chromosome"/>
</dbReference>
<organism evidence="2 3">
    <name type="scientific">Mycolicibacterium frederiksbergense</name>
    <dbReference type="NCBI Taxonomy" id="117567"/>
    <lineage>
        <taxon>Bacteria</taxon>
        <taxon>Bacillati</taxon>
        <taxon>Actinomycetota</taxon>
        <taxon>Actinomycetes</taxon>
        <taxon>Mycobacteriales</taxon>
        <taxon>Mycobacteriaceae</taxon>
        <taxon>Mycolicibacterium</taxon>
    </lineage>
</organism>
<evidence type="ECO:0000313" key="2">
    <source>
        <dbReference type="EMBL" id="QIV84675.1"/>
    </source>
</evidence>
<keyword evidence="1" id="KW-1133">Transmembrane helix</keyword>
<feature type="transmembrane region" description="Helical" evidence="1">
    <location>
        <begin position="20"/>
        <end position="53"/>
    </location>
</feature>
<name>A0A6H0SED2_9MYCO</name>
<evidence type="ECO:0000313" key="3">
    <source>
        <dbReference type="Proteomes" id="UP000501849"/>
    </source>
</evidence>
<keyword evidence="1" id="KW-0472">Membrane</keyword>
<gene>
    <name evidence="2" type="ORF">EXE63_30190</name>
</gene>
<proteinExistence type="predicted"/>
<dbReference type="KEGG" id="mfre:EXE63_30190"/>
<dbReference type="RefSeq" id="WP_168144993.1">
    <property type="nucleotide sequence ID" value="NZ_CP038799.1"/>
</dbReference>
<keyword evidence="1" id="KW-0812">Transmembrane</keyword>
<sequence length="69" mass="6982">MTAPTEINVAGVPWPTHKVIALIVGALVLVVVGLFTASLGPAVLTAAGMGTLVWVFGGMSDRRQPPSAA</sequence>
<dbReference type="EMBL" id="CP038799">
    <property type="protein sequence ID" value="QIV84675.1"/>
    <property type="molecule type" value="Genomic_DNA"/>
</dbReference>
<protein>
    <submittedName>
        <fullName evidence="2">Uncharacterized protein</fullName>
    </submittedName>
</protein>
<reference evidence="2 3" key="1">
    <citation type="submission" date="2019-04" db="EMBL/GenBank/DDBJ databases">
        <title>Draft, Whole-Genome Sequence of the Anthracene-degrading Mycobacterium frederiksbergense LB501T, Isolated from a Polycyclic Aromatic Hydrocarbon (PAH)-Contaminated Soil.</title>
        <authorList>
            <person name="Augelletti F."/>
        </authorList>
    </citation>
    <scope>NUCLEOTIDE SEQUENCE [LARGE SCALE GENOMIC DNA]</scope>
    <source>
        <strain evidence="2 3">LB 501T</strain>
    </source>
</reference>
<evidence type="ECO:0000256" key="1">
    <source>
        <dbReference type="SAM" id="Phobius"/>
    </source>
</evidence>
<accession>A0A6H0SED2</accession>
<keyword evidence="3" id="KW-1185">Reference proteome</keyword>